<feature type="domain" description="C3H1-type" evidence="4">
    <location>
        <begin position="595"/>
        <end position="623"/>
    </location>
</feature>
<dbReference type="AlphaFoldDB" id="A0A5B0N0K8"/>
<feature type="compositionally biased region" description="Low complexity" evidence="3">
    <location>
        <begin position="125"/>
        <end position="153"/>
    </location>
</feature>
<organism evidence="5 6">
    <name type="scientific">Puccinia graminis f. sp. tritici</name>
    <dbReference type="NCBI Taxonomy" id="56615"/>
    <lineage>
        <taxon>Eukaryota</taxon>
        <taxon>Fungi</taxon>
        <taxon>Dikarya</taxon>
        <taxon>Basidiomycota</taxon>
        <taxon>Pucciniomycotina</taxon>
        <taxon>Pucciniomycetes</taxon>
        <taxon>Pucciniales</taxon>
        <taxon>Pucciniaceae</taxon>
        <taxon>Puccinia</taxon>
    </lineage>
</organism>
<dbReference type="Gene3D" id="4.10.1000.10">
    <property type="entry name" value="Zinc finger, CCCH-type"/>
    <property type="match status" value="1"/>
</dbReference>
<feature type="compositionally biased region" description="Low complexity" evidence="3">
    <location>
        <begin position="103"/>
        <end position="113"/>
    </location>
</feature>
<feature type="compositionally biased region" description="Polar residues" evidence="3">
    <location>
        <begin position="253"/>
        <end position="263"/>
    </location>
</feature>
<keyword evidence="2" id="KW-0479">Metal-binding</keyword>
<feature type="compositionally biased region" description="Low complexity" evidence="3">
    <location>
        <begin position="21"/>
        <end position="43"/>
    </location>
</feature>
<feature type="region of interest" description="Disordered" evidence="3">
    <location>
        <begin position="656"/>
        <end position="677"/>
    </location>
</feature>
<feature type="compositionally biased region" description="Low complexity" evidence="3">
    <location>
        <begin position="957"/>
        <end position="977"/>
    </location>
</feature>
<feature type="region of interest" description="Disordered" evidence="3">
    <location>
        <begin position="253"/>
        <end position="298"/>
    </location>
</feature>
<feature type="region of interest" description="Disordered" evidence="3">
    <location>
        <begin position="861"/>
        <end position="911"/>
    </location>
</feature>
<keyword evidence="2" id="KW-0862">Zinc</keyword>
<feature type="zinc finger region" description="C3H1-type" evidence="2">
    <location>
        <begin position="595"/>
        <end position="623"/>
    </location>
</feature>
<evidence type="ECO:0000313" key="6">
    <source>
        <dbReference type="Proteomes" id="UP000325313"/>
    </source>
</evidence>
<dbReference type="PANTHER" id="PTHR13119">
    <property type="entry name" value="ZINC FINGER CCCH DOMAIN-CONTAINING PROTEI"/>
    <property type="match status" value="1"/>
</dbReference>
<gene>
    <name evidence="5" type="ORF">PGTUg99_007111</name>
</gene>
<name>A0A5B0N0K8_PUCGR</name>
<accession>A0A5B0N0K8</accession>
<keyword evidence="2" id="KW-0863">Zinc-finger</keyword>
<evidence type="ECO:0000313" key="5">
    <source>
        <dbReference type="EMBL" id="KAA1082046.1"/>
    </source>
</evidence>
<feature type="compositionally biased region" description="Basic and acidic residues" evidence="3">
    <location>
        <begin position="277"/>
        <end position="287"/>
    </location>
</feature>
<evidence type="ECO:0000256" key="2">
    <source>
        <dbReference type="PROSITE-ProRule" id="PRU00723"/>
    </source>
</evidence>
<dbReference type="GO" id="GO:0005634">
    <property type="term" value="C:nucleus"/>
    <property type="evidence" value="ECO:0007669"/>
    <property type="project" value="TreeGrafter"/>
</dbReference>
<dbReference type="PANTHER" id="PTHR13119:SF12">
    <property type="entry name" value="PROTEIN SUPPRESSOR OF SABLE"/>
    <property type="match status" value="1"/>
</dbReference>
<sequence>MSSSLPHTISFLSSVLKLDNNNHSNHSSPISSSSEPHNNNNNSQLIPTILDILAHPDEDEKPDRLKSFLSNSTHLNLLPEQQLNQLILSLLHQHREDIHHKPLLPSTLTRSSSQRITIGKSRFQPRSPHPSSTPSTPDFSARFLQQQQQQQQQPKSASVYTQPPAIHPPHSLISLSKPIPPSLNLPPPEKLNASALEFKPILSRTVSMPFESTAINPNSSPYIPTPDSARLSAHQRPIFINSVPRSATSLIHHSPAVSPSANSPYFPRNSRPATPEIPRDPWLKEDSSSSFLQDSSPRLQSRLTQIEQQQQLDDPENLSLFLPFQATAISPLKSPLPTLVTESPRLRKNQEPSCPSALQWGLSPEMAEEMAQFTVWDQSDSDGSQPPAIVHHPPEEDEDDPLGRYWMSPYDELCAALAGTGVSEALIDQALGQNGFDTSKAIDWLLERHGIPTQPPVSSSSSTSIGGAGGAGAGDPSLLSTVIDPSSHFRPSASSANSASSRDHSPAGKQTRSPAASRPASPRFIPANKSPSPTFQKRPFPNTSNIKAFVPSSASSVSASVSADDPAFEPGPSHRVCRFYLQGCCLRSDCKFSHDVGKAICRFWLKGHCLKGESKCDFLHEIPDLTSEEAQREEEMEKAKAKPMIIRSFADEFPSLEESVSNSNKKKSQGTPATASRLKPVLLLPDRPITPSPSLLKLSQTYHEMTLEFGSRRKECFDRAKESFKRADGAGVKKWSKEGDEWNRRLTEEPRATAGLMITERNRLMKDAVREGVSDRLAKVDEGPDRMHRGKEMGGGICLGVVSSSPASSASVKERMEVLMDLHGLHPDDGVYYLEKFMMALKTEGFQGLAYILTSSTFTSSSSASTYESSSSSSSSDSSESSSTNSDGLSEEPTSFGITSKESLSNHKNNKNKLLLGPAPLNVLDNLQLLEPGRALKEDLQLEKAVKTWLDRKRFSSESSTPSNSNSKSSTLTNTNTPSRPGIVCIDPYANCVSSIKLHKVTVRYVEGHIFLGV</sequence>
<feature type="region of interest" description="Disordered" evidence="3">
    <location>
        <begin position="20"/>
        <end position="43"/>
    </location>
</feature>
<dbReference type="InterPro" id="IPR000571">
    <property type="entry name" value="Znf_CCCH"/>
</dbReference>
<evidence type="ECO:0000259" key="4">
    <source>
        <dbReference type="PROSITE" id="PS50103"/>
    </source>
</evidence>
<proteinExistence type="predicted"/>
<dbReference type="GO" id="GO:0003723">
    <property type="term" value="F:RNA binding"/>
    <property type="evidence" value="ECO:0007669"/>
    <property type="project" value="InterPro"/>
</dbReference>
<feature type="region of interest" description="Disordered" evidence="3">
    <location>
        <begin position="953"/>
        <end position="977"/>
    </location>
</feature>
<feature type="region of interest" description="Disordered" evidence="3">
    <location>
        <begin position="377"/>
        <end position="400"/>
    </location>
</feature>
<feature type="zinc finger region" description="C3H1-type" evidence="2">
    <location>
        <begin position="571"/>
        <end position="594"/>
    </location>
</feature>
<dbReference type="GO" id="GO:0008270">
    <property type="term" value="F:zinc ion binding"/>
    <property type="evidence" value="ECO:0007669"/>
    <property type="project" value="UniProtKB-KW"/>
</dbReference>
<dbReference type="Proteomes" id="UP000325313">
    <property type="component" value="Unassembled WGS sequence"/>
</dbReference>
<dbReference type="GO" id="GO:0045892">
    <property type="term" value="P:negative regulation of DNA-templated transcription"/>
    <property type="evidence" value="ECO:0007669"/>
    <property type="project" value="InterPro"/>
</dbReference>
<keyword evidence="1" id="KW-0677">Repeat</keyword>
<evidence type="ECO:0000256" key="3">
    <source>
        <dbReference type="SAM" id="MobiDB-lite"/>
    </source>
</evidence>
<dbReference type="EMBL" id="VDEP01000439">
    <property type="protein sequence ID" value="KAA1082046.1"/>
    <property type="molecule type" value="Genomic_DNA"/>
</dbReference>
<evidence type="ECO:0000256" key="1">
    <source>
        <dbReference type="ARBA" id="ARBA00022737"/>
    </source>
</evidence>
<feature type="compositionally biased region" description="Low complexity" evidence="3">
    <location>
        <begin position="512"/>
        <end position="523"/>
    </location>
</feature>
<protein>
    <recommendedName>
        <fullName evidence="4">C3H1-type domain-containing protein</fullName>
    </recommendedName>
</protein>
<feature type="compositionally biased region" description="Low complexity" evidence="3">
    <location>
        <begin position="900"/>
        <end position="911"/>
    </location>
</feature>
<dbReference type="PROSITE" id="PS50103">
    <property type="entry name" value="ZF_C3H1"/>
    <property type="match status" value="2"/>
</dbReference>
<feature type="compositionally biased region" description="Low complexity" evidence="3">
    <location>
        <begin position="861"/>
        <end position="886"/>
    </location>
</feature>
<feature type="region of interest" description="Disordered" evidence="3">
    <location>
        <begin position="101"/>
        <end position="186"/>
    </location>
</feature>
<feature type="region of interest" description="Disordered" evidence="3">
    <location>
        <begin position="452"/>
        <end position="543"/>
    </location>
</feature>
<feature type="compositionally biased region" description="Low complexity" evidence="3">
    <location>
        <begin position="168"/>
        <end position="177"/>
    </location>
</feature>
<feature type="domain" description="C3H1-type" evidence="4">
    <location>
        <begin position="571"/>
        <end position="594"/>
    </location>
</feature>
<feature type="compositionally biased region" description="Polar residues" evidence="3">
    <location>
        <begin position="529"/>
        <end position="543"/>
    </location>
</feature>
<dbReference type="SMART" id="SM00356">
    <property type="entry name" value="ZnF_C3H1"/>
    <property type="match status" value="2"/>
</dbReference>
<dbReference type="InterPro" id="IPR045124">
    <property type="entry name" value="Su(sable)-like"/>
</dbReference>
<reference evidence="5 6" key="1">
    <citation type="submission" date="2019-05" db="EMBL/GenBank/DDBJ databases">
        <title>Emergence of the Ug99 lineage of the wheat stem rust pathogen through somatic hybridization.</title>
        <authorList>
            <person name="Li F."/>
            <person name="Upadhyaya N.M."/>
            <person name="Sperschneider J."/>
            <person name="Matny O."/>
            <person name="Nguyen-Phuc H."/>
            <person name="Mago R."/>
            <person name="Raley C."/>
            <person name="Miller M.E."/>
            <person name="Silverstein K.A.T."/>
            <person name="Henningsen E."/>
            <person name="Hirsch C.D."/>
            <person name="Visser B."/>
            <person name="Pretorius Z.A."/>
            <person name="Steffenson B.J."/>
            <person name="Schwessinger B."/>
            <person name="Dodds P.N."/>
            <person name="Figueroa M."/>
        </authorList>
    </citation>
    <scope>NUCLEOTIDE SEQUENCE [LARGE SCALE GENOMIC DNA]</scope>
    <source>
        <strain evidence="5 6">Ug99</strain>
    </source>
</reference>
<comment type="caution">
    <text evidence="5">The sequence shown here is derived from an EMBL/GenBank/DDBJ whole genome shotgun (WGS) entry which is preliminary data.</text>
</comment>